<evidence type="ECO:0000256" key="7">
    <source>
        <dbReference type="ARBA" id="ARBA00034478"/>
    </source>
</evidence>
<dbReference type="Gene3D" id="3.20.20.330">
    <property type="entry name" value="Homocysteine-binding-like domain"/>
    <property type="match status" value="1"/>
</dbReference>
<feature type="domain" description="Hcy-binding" evidence="11">
    <location>
        <begin position="1"/>
        <end position="315"/>
    </location>
</feature>
<dbReference type="InterPro" id="IPR003726">
    <property type="entry name" value="HCY_dom"/>
</dbReference>
<name>A0A835L8F2_SPOEX</name>
<keyword evidence="6" id="KW-0862">Zinc</keyword>
<dbReference type="SMART" id="SM00320">
    <property type="entry name" value="WD40"/>
    <property type="match status" value="4"/>
</dbReference>
<keyword evidence="1 8" id="KW-0853">WD repeat</keyword>
<keyword evidence="10" id="KW-0175">Coiled coil</keyword>
<dbReference type="EMBL" id="JACKWZ010000017">
    <property type="protein sequence ID" value="KAF9422391.1"/>
    <property type="molecule type" value="Genomic_DNA"/>
</dbReference>
<evidence type="ECO:0000256" key="5">
    <source>
        <dbReference type="ARBA" id="ARBA00022737"/>
    </source>
</evidence>
<dbReference type="InterPro" id="IPR036589">
    <property type="entry name" value="HCY_dom_sf"/>
</dbReference>
<dbReference type="GO" id="GO:0008898">
    <property type="term" value="F:S-adenosylmethionine-homocysteine S-methyltransferase activity"/>
    <property type="evidence" value="ECO:0007669"/>
    <property type="project" value="TreeGrafter"/>
</dbReference>
<dbReference type="PROSITE" id="PS50082">
    <property type="entry name" value="WD_REPEATS_2"/>
    <property type="match status" value="2"/>
</dbReference>
<evidence type="ECO:0000256" key="10">
    <source>
        <dbReference type="SAM" id="Coils"/>
    </source>
</evidence>
<evidence type="ECO:0000313" key="12">
    <source>
        <dbReference type="EMBL" id="KAF9422391.1"/>
    </source>
</evidence>
<dbReference type="InterPro" id="IPR015943">
    <property type="entry name" value="WD40/YVTN_repeat-like_dom_sf"/>
</dbReference>
<feature type="coiled-coil region" evidence="10">
    <location>
        <begin position="304"/>
        <end position="338"/>
    </location>
</feature>
<dbReference type="GO" id="GO:0046872">
    <property type="term" value="F:metal ion binding"/>
    <property type="evidence" value="ECO:0007669"/>
    <property type="project" value="UniProtKB-KW"/>
</dbReference>
<dbReference type="PROSITE" id="PS50970">
    <property type="entry name" value="HCY"/>
    <property type="match status" value="1"/>
</dbReference>
<organism evidence="12 13">
    <name type="scientific">Spodoptera exigua</name>
    <name type="common">Beet armyworm</name>
    <name type="synonym">Noctua fulgens</name>
    <dbReference type="NCBI Taxonomy" id="7107"/>
    <lineage>
        <taxon>Eukaryota</taxon>
        <taxon>Metazoa</taxon>
        <taxon>Ecdysozoa</taxon>
        <taxon>Arthropoda</taxon>
        <taxon>Hexapoda</taxon>
        <taxon>Insecta</taxon>
        <taxon>Pterygota</taxon>
        <taxon>Neoptera</taxon>
        <taxon>Endopterygota</taxon>
        <taxon>Lepidoptera</taxon>
        <taxon>Glossata</taxon>
        <taxon>Ditrysia</taxon>
        <taxon>Noctuoidea</taxon>
        <taxon>Noctuidae</taxon>
        <taxon>Amphipyrinae</taxon>
        <taxon>Spodoptera</taxon>
    </lineage>
</organism>
<reference evidence="12" key="1">
    <citation type="submission" date="2020-08" db="EMBL/GenBank/DDBJ databases">
        <title>Spodoptera exigua strain:BAW_Kor-Di-RS1 Genome sequencing and assembly.</title>
        <authorList>
            <person name="Kim J."/>
            <person name="Nam H.Y."/>
            <person name="Kwon M."/>
            <person name="Choi J.H."/>
            <person name="Cho S.R."/>
            <person name="Kim G.-H."/>
        </authorList>
    </citation>
    <scope>NUCLEOTIDE SEQUENCE</scope>
    <source>
        <strain evidence="12">BAW_Kor-Di-RS1</strain>
        <tissue evidence="12">Whole-body</tissue>
    </source>
</reference>
<dbReference type="InterPro" id="IPR051486">
    <property type="entry name" value="Hcy_S-methyltransferase"/>
</dbReference>
<dbReference type="Pfam" id="PF02574">
    <property type="entry name" value="S-methyl_trans"/>
    <property type="match status" value="1"/>
</dbReference>
<dbReference type="Pfam" id="PF00400">
    <property type="entry name" value="WD40"/>
    <property type="match status" value="2"/>
</dbReference>
<accession>A0A835L8F2</accession>
<evidence type="ECO:0000256" key="2">
    <source>
        <dbReference type="ARBA" id="ARBA00022603"/>
    </source>
</evidence>
<gene>
    <name evidence="12" type="ORF">HW555_001981</name>
</gene>
<evidence type="ECO:0000256" key="9">
    <source>
        <dbReference type="PROSITE-ProRule" id="PRU00333"/>
    </source>
</evidence>
<feature type="repeat" description="WD" evidence="8">
    <location>
        <begin position="1004"/>
        <end position="1038"/>
    </location>
</feature>
<evidence type="ECO:0000256" key="3">
    <source>
        <dbReference type="ARBA" id="ARBA00022679"/>
    </source>
</evidence>
<comment type="pathway">
    <text evidence="7">Amino-acid biosynthesis; L-methionine biosynthesis via de novo pathway.</text>
</comment>
<dbReference type="SUPFAM" id="SSF50978">
    <property type="entry name" value="WD40 repeat-like"/>
    <property type="match status" value="1"/>
</dbReference>
<dbReference type="InterPro" id="IPR019775">
    <property type="entry name" value="WD40_repeat_CS"/>
</dbReference>
<dbReference type="GO" id="GO:0032259">
    <property type="term" value="P:methylation"/>
    <property type="evidence" value="ECO:0007669"/>
    <property type="project" value="UniProtKB-KW"/>
</dbReference>
<dbReference type="Gene3D" id="2.130.10.10">
    <property type="entry name" value="YVTN repeat-like/Quinoprotein amine dehydrogenase"/>
    <property type="match status" value="1"/>
</dbReference>
<evidence type="ECO:0000313" key="13">
    <source>
        <dbReference type="Proteomes" id="UP000648187"/>
    </source>
</evidence>
<keyword evidence="2" id="KW-0489">Methyltransferase</keyword>
<feature type="repeat" description="WD" evidence="8">
    <location>
        <begin position="909"/>
        <end position="944"/>
    </location>
</feature>
<comment type="caution">
    <text evidence="9">Lacks conserved residue(s) required for the propagation of feature annotation.</text>
</comment>
<dbReference type="GO" id="GO:0033528">
    <property type="term" value="P:S-methylmethionine cycle"/>
    <property type="evidence" value="ECO:0007669"/>
    <property type="project" value="TreeGrafter"/>
</dbReference>
<evidence type="ECO:0000259" key="11">
    <source>
        <dbReference type="PROSITE" id="PS50970"/>
    </source>
</evidence>
<dbReference type="InterPro" id="IPR001680">
    <property type="entry name" value="WD40_rpt"/>
</dbReference>
<keyword evidence="3" id="KW-0808">Transferase</keyword>
<dbReference type="AlphaFoldDB" id="A0A835L8F2"/>
<dbReference type="SUPFAM" id="SSF82282">
    <property type="entry name" value="Homocysteine S-methyltransferase"/>
    <property type="match status" value="1"/>
</dbReference>
<dbReference type="NCBIfam" id="NF007020">
    <property type="entry name" value="PRK09485.1"/>
    <property type="match status" value="1"/>
</dbReference>
<dbReference type="Proteomes" id="UP000648187">
    <property type="component" value="Unassembled WGS sequence"/>
</dbReference>
<evidence type="ECO:0000256" key="1">
    <source>
        <dbReference type="ARBA" id="ARBA00022574"/>
    </source>
</evidence>
<feature type="coiled-coil region" evidence="10">
    <location>
        <begin position="398"/>
        <end position="483"/>
    </location>
</feature>
<keyword evidence="13" id="KW-1185">Reference proteome</keyword>
<proteinExistence type="predicted"/>
<keyword evidence="4" id="KW-0479">Metal-binding</keyword>
<evidence type="ECO:0000256" key="6">
    <source>
        <dbReference type="ARBA" id="ARBA00022833"/>
    </source>
</evidence>
<dbReference type="PROSITE" id="PS00678">
    <property type="entry name" value="WD_REPEATS_1"/>
    <property type="match status" value="1"/>
</dbReference>
<dbReference type="GO" id="GO:0009086">
    <property type="term" value="P:methionine biosynthetic process"/>
    <property type="evidence" value="ECO:0007669"/>
    <property type="project" value="TreeGrafter"/>
</dbReference>
<sequence length="1212" mass="137947">MSVTGDIAPTVLVLDGGFSTQLSCHVGTSGDGDPLWSSRFLQTHPDDVVSTHLDFLRAGSDIIMTNTYQASIGGFVKHLGISPEQGYDLIKHAVELAKRARDIFLKECQETGDVIRAPLIAGSVGPYGAYLHDGSEYSGDYADITPVNAMREWHMPRIKALVEAGVDFLAFETIPCLKEAEMLVQILKEFPNIKAWLSFSCKDEQSLAHGEDFKTAVLKCWDLNPSQLVAIGVNCCSPKIVAKLFKGVNDERPHSPIPFITYPNSGEKYNPDLGWIDQGKCEALASFVPEWLDIGKVFGITARKKQHDDEIKKLLKENEDLREQNLKLIFENNKLKRDVGKVNDDKFSDYLNLMRERDARYTLYFENLGLQMKLKELDGSSYPVDDAYGDPVVLRIALDKCREQLSNTQTELKKMTDEYADTVPRRDYDTCEAKYYNLSKALDKLEAEYKILRQTNKRLMVAKTSIEEELFETKERCRELERAGTPRPQWELCADFIGGGRDRWWQLASGLSSRDTLRVLLKELGPAAESDHLEHFDGLGTDPVIPPYLRYEGKVRNLRLSRREISVIINDIWLGKIDCQDMSMQDYVTKYFEDRYQQASVRAEWAYNVCAGAEQMLDEPQVKLFWGVLHGHLSERIYWGHRAHWLTLKHNLYKRSKDQETISIEEFEKIAKSTFPLKSEVDIKNLMDVVRKQLKLKINSNEINLDKLFQENEEGFDRVEFARELFRQRQLAQDKYIREVVGELGGKHAANNTVSVESLKRAFAIVDPAIDHIRMERYIRWAFSDPTSDLNSIPPIPLRTLTTRLAAGDIERIGPRYRGTQRRTTYNDHTMADIIDDGEIDRDTVEPEVLEQHFRKKYNLLTEYAVSLKKCYINKLHATKSLKLVVGLSDNSIEVYQLNNTSVSKVCKLSGHEKTLTEVVCDPKEDNLVYSAAQDGLVKLWDTRASGTCVQEYKDEEEELVRPYECMDISCNGRVLCAGSQLVEDDAYLVFWDSRITKPLGGYWNSHTDDITQVKFHKTQTEILATGSLDGLINIFNVMELSEDDALTYSLNVENSVEKLSWLDDKQVACITQSNDLQFWDAERGDLLRTFTRDKISRSIKRSKADDCYLVDAYTSIDDTPVVLAGSYGGDGHVLRSATVSGGRLQAAARFPSNRQTVRCSWYDKDRDILVTTGESAIISVWTGSEAAENGTTFGKISQSMNKLHMNRHKPY</sequence>
<dbReference type="PANTHER" id="PTHR46015:SF1">
    <property type="entry name" value="HOMOCYSTEINE S-METHYLTRANSFERASE-LIKE ISOFORM 1"/>
    <property type="match status" value="1"/>
</dbReference>
<keyword evidence="5" id="KW-0677">Repeat</keyword>
<dbReference type="PANTHER" id="PTHR46015">
    <property type="entry name" value="ZGC:172121"/>
    <property type="match status" value="1"/>
</dbReference>
<protein>
    <recommendedName>
        <fullName evidence="11">Hcy-binding domain-containing protein</fullName>
    </recommendedName>
</protein>
<dbReference type="InterPro" id="IPR036322">
    <property type="entry name" value="WD40_repeat_dom_sf"/>
</dbReference>
<evidence type="ECO:0000256" key="8">
    <source>
        <dbReference type="PROSITE-ProRule" id="PRU00221"/>
    </source>
</evidence>
<evidence type="ECO:0000256" key="4">
    <source>
        <dbReference type="ARBA" id="ARBA00022723"/>
    </source>
</evidence>
<comment type="caution">
    <text evidence="12">The sequence shown here is derived from an EMBL/GenBank/DDBJ whole genome shotgun (WGS) entry which is preliminary data.</text>
</comment>
<dbReference type="PROSITE" id="PS50294">
    <property type="entry name" value="WD_REPEATS_REGION"/>
    <property type="match status" value="1"/>
</dbReference>